<dbReference type="Gene3D" id="3.40.50.2300">
    <property type="match status" value="1"/>
</dbReference>
<dbReference type="STRING" id="1209072.GCA_000766945_02844"/>
<dbReference type="Pfam" id="PF00072">
    <property type="entry name" value="Response_reg"/>
    <property type="match status" value="1"/>
</dbReference>
<evidence type="ECO:0000313" key="5">
    <source>
        <dbReference type="Proteomes" id="UP000216101"/>
    </source>
</evidence>
<feature type="modified residue" description="4-aspartylphosphate" evidence="2">
    <location>
        <position position="55"/>
    </location>
</feature>
<comment type="caution">
    <text evidence="4">The sequence shown here is derived from an EMBL/GenBank/DDBJ whole genome shotgun (WGS) entry which is preliminary data.</text>
</comment>
<evidence type="ECO:0000256" key="2">
    <source>
        <dbReference type="PROSITE-ProRule" id="PRU00169"/>
    </source>
</evidence>
<proteinExistence type="predicted"/>
<evidence type="ECO:0000259" key="3">
    <source>
        <dbReference type="PROSITE" id="PS50110"/>
    </source>
</evidence>
<sequence>MAIRILVVDDATFIRDMIKKQLRDKIPGVEILDAPDGTRALAQLKNQSVDLILSDWEMPNMTGAELLTAVRAMPNAGAVPFIMISSRGDRSHIVKAIQLGVSDYLSKPFSAEELLKKVFKQLKLAGKAPEASARSATTQGIAFASVDVLTGGAKPAAAPVANPFANSSASALGAKPAAAPAPAPAKTVKGKAQLRFANNRLFGVVIREMSLQLMSGLMQRADNLPGLFEQAVVDIETGDGSSLARVNGYVHSIQAGESRPDTNVVKIVIRFVDNDAEKFEALSKYIAQM</sequence>
<dbReference type="SUPFAM" id="SSF52172">
    <property type="entry name" value="CheY-like"/>
    <property type="match status" value="1"/>
</dbReference>
<dbReference type="RefSeq" id="WP_094984695.1">
    <property type="nucleotide sequence ID" value="NZ_NHNI01000001.1"/>
</dbReference>
<protein>
    <submittedName>
        <fullName evidence="4">Response regulator</fullName>
    </submittedName>
</protein>
<dbReference type="InterPro" id="IPR050595">
    <property type="entry name" value="Bact_response_regulator"/>
</dbReference>
<dbReference type="GO" id="GO:0000160">
    <property type="term" value="P:phosphorelay signal transduction system"/>
    <property type="evidence" value="ECO:0007669"/>
    <property type="project" value="InterPro"/>
</dbReference>
<evidence type="ECO:0000313" key="4">
    <source>
        <dbReference type="EMBL" id="OZY87237.1"/>
    </source>
</evidence>
<dbReference type="SMART" id="SM00448">
    <property type="entry name" value="REC"/>
    <property type="match status" value="1"/>
</dbReference>
<dbReference type="InterPro" id="IPR011006">
    <property type="entry name" value="CheY-like_superfamily"/>
</dbReference>
<organism evidence="4 5">
    <name type="scientific">Cellvibrio mixtus</name>
    <dbReference type="NCBI Taxonomy" id="39650"/>
    <lineage>
        <taxon>Bacteria</taxon>
        <taxon>Pseudomonadati</taxon>
        <taxon>Pseudomonadota</taxon>
        <taxon>Gammaproteobacteria</taxon>
        <taxon>Cellvibrionales</taxon>
        <taxon>Cellvibrionaceae</taxon>
        <taxon>Cellvibrio</taxon>
    </lineage>
</organism>
<feature type="domain" description="Response regulatory" evidence="3">
    <location>
        <begin position="4"/>
        <end position="122"/>
    </location>
</feature>
<gene>
    <name evidence="4" type="ORF">CBP51_09720</name>
</gene>
<accession>A0A266QBJ1</accession>
<dbReference type="Proteomes" id="UP000216101">
    <property type="component" value="Unassembled WGS sequence"/>
</dbReference>
<evidence type="ECO:0000256" key="1">
    <source>
        <dbReference type="ARBA" id="ARBA00022553"/>
    </source>
</evidence>
<reference evidence="5" key="1">
    <citation type="submission" date="2017-05" db="EMBL/GenBank/DDBJ databases">
        <authorList>
            <person name="Barney B.M."/>
        </authorList>
    </citation>
    <scope>NUCLEOTIDE SEQUENCE [LARGE SCALE GENOMIC DNA]</scope>
    <source>
        <strain evidence="5">PSBB022</strain>
    </source>
</reference>
<keyword evidence="5" id="KW-1185">Reference proteome</keyword>
<dbReference type="PANTHER" id="PTHR44591">
    <property type="entry name" value="STRESS RESPONSE REGULATOR PROTEIN 1"/>
    <property type="match status" value="1"/>
</dbReference>
<dbReference type="InterPro" id="IPR001789">
    <property type="entry name" value="Sig_transdc_resp-reg_receiver"/>
</dbReference>
<dbReference type="PROSITE" id="PS50110">
    <property type="entry name" value="RESPONSE_REGULATORY"/>
    <property type="match status" value="1"/>
</dbReference>
<dbReference type="EMBL" id="NHNI01000001">
    <property type="protein sequence ID" value="OZY87237.1"/>
    <property type="molecule type" value="Genomic_DNA"/>
</dbReference>
<name>A0A266QBJ1_9GAMM</name>
<keyword evidence="1 2" id="KW-0597">Phosphoprotein</keyword>
<dbReference type="PANTHER" id="PTHR44591:SF3">
    <property type="entry name" value="RESPONSE REGULATORY DOMAIN-CONTAINING PROTEIN"/>
    <property type="match status" value="1"/>
</dbReference>
<dbReference type="AlphaFoldDB" id="A0A266QBJ1"/>